<evidence type="ECO:0000313" key="6">
    <source>
        <dbReference type="EnsemblPlants" id="AES75154"/>
    </source>
</evidence>
<dbReference type="Pfam" id="PF23282">
    <property type="entry name" value="WHD_ROQ1"/>
    <property type="match status" value="1"/>
</dbReference>
<dbReference type="PANTHER" id="PTHR11017">
    <property type="entry name" value="LEUCINE-RICH REPEAT-CONTAINING PROTEIN"/>
    <property type="match status" value="1"/>
</dbReference>
<gene>
    <name evidence="5" type="ordered locus">MTR_6g027090</name>
</gene>
<evidence type="ECO:0000259" key="4">
    <source>
        <dbReference type="Pfam" id="PF23282"/>
    </source>
</evidence>
<dbReference type="GO" id="GO:0006952">
    <property type="term" value="P:defense response"/>
    <property type="evidence" value="ECO:0007669"/>
    <property type="project" value="InterPro"/>
</dbReference>
<protein>
    <submittedName>
        <fullName evidence="5">TIR-NBS-LRR class disease resistance protein</fullName>
    </submittedName>
</protein>
<dbReference type="Gene3D" id="3.40.50.300">
    <property type="entry name" value="P-loop containing nucleotide triphosphate hydrolases"/>
    <property type="match status" value="1"/>
</dbReference>
<dbReference type="PANTHER" id="PTHR11017:SF259">
    <property type="entry name" value="ADP-RIBOSYL CYCLASE_CYCLIC ADP-RIBOSE HYDROLASE"/>
    <property type="match status" value="1"/>
</dbReference>
<evidence type="ECO:0000313" key="5">
    <source>
        <dbReference type="EMBL" id="AES75154.1"/>
    </source>
</evidence>
<evidence type="ECO:0000256" key="2">
    <source>
        <dbReference type="ARBA" id="ARBA00022737"/>
    </source>
</evidence>
<sequence>MECKSSCVSKDLVGINSPIEALQNHLLLDSIDGVRAIGICGMGGIGKTTLAMVLYDQISHRFSASCFIDDISKIYRLHDGPLDAQKQILLQTLGIEHHQICNRYSLFYRKAFKLEKTISSNYQNLAYEILNYAKGLPLAIKVLGSFLFGRNVTECKSALARLRQIPDKDVMDVLQLSFDGLEETEKEIFLHIACFFNSWSENYVNNILNCCGFYVDIGLRVLIDKSLISINYSEIKMHYLLEELGRKIVQENSSKEQRKWSRLWSKKQLYNVAMESMEKHVEAIVLNDEVDYKERVYWNVEHLSKMSSLRLLIIKYGWNILPCSLSNELRYLEWYRYPFKYLPSSFHANELVQLILNWSNIKQLWKNKKVL</sequence>
<dbReference type="InterPro" id="IPR044974">
    <property type="entry name" value="Disease_R_plants"/>
</dbReference>
<accession>G7KPJ7</accession>
<organism evidence="5 7">
    <name type="scientific">Medicago truncatula</name>
    <name type="common">Barrel medic</name>
    <name type="synonym">Medicago tribuloides</name>
    <dbReference type="NCBI Taxonomy" id="3880"/>
    <lineage>
        <taxon>Eukaryota</taxon>
        <taxon>Viridiplantae</taxon>
        <taxon>Streptophyta</taxon>
        <taxon>Embryophyta</taxon>
        <taxon>Tracheophyta</taxon>
        <taxon>Spermatophyta</taxon>
        <taxon>Magnoliopsida</taxon>
        <taxon>eudicotyledons</taxon>
        <taxon>Gunneridae</taxon>
        <taxon>Pentapetalae</taxon>
        <taxon>rosids</taxon>
        <taxon>fabids</taxon>
        <taxon>Fabales</taxon>
        <taxon>Fabaceae</taxon>
        <taxon>Papilionoideae</taxon>
        <taxon>50 kb inversion clade</taxon>
        <taxon>NPAAA clade</taxon>
        <taxon>Hologalegina</taxon>
        <taxon>IRL clade</taxon>
        <taxon>Trifolieae</taxon>
        <taxon>Medicago</taxon>
    </lineage>
</organism>
<dbReference type="EnsemblPlants" id="AES75154">
    <property type="protein sequence ID" value="AES75154"/>
    <property type="gene ID" value="MTR_6g027090"/>
</dbReference>
<dbReference type="InterPro" id="IPR036390">
    <property type="entry name" value="WH_DNA-bd_sf"/>
</dbReference>
<feature type="domain" description="Disease resistance protein Roq1-like winged-helix" evidence="4">
    <location>
        <begin position="182"/>
        <end position="253"/>
    </location>
</feature>
<reference evidence="6" key="3">
    <citation type="submission" date="2015-04" db="UniProtKB">
        <authorList>
            <consortium name="EnsemblPlants"/>
        </authorList>
    </citation>
    <scope>IDENTIFICATION</scope>
    <source>
        <strain evidence="6">cv. Jemalong A17</strain>
    </source>
</reference>
<dbReference type="SUPFAM" id="SSF46785">
    <property type="entry name" value="Winged helix' DNA-binding domain"/>
    <property type="match status" value="1"/>
</dbReference>
<keyword evidence="1" id="KW-0433">Leucine-rich repeat</keyword>
<dbReference type="AlphaFoldDB" id="G7KPJ7"/>
<dbReference type="Pfam" id="PF00931">
    <property type="entry name" value="NB-ARC"/>
    <property type="match status" value="1"/>
</dbReference>
<keyword evidence="2" id="KW-0677">Repeat</keyword>
<dbReference type="GO" id="GO:0043531">
    <property type="term" value="F:ADP binding"/>
    <property type="evidence" value="ECO:0007669"/>
    <property type="project" value="InterPro"/>
</dbReference>
<dbReference type="STRING" id="3880.G7KPJ7"/>
<dbReference type="OMA" id="ITIRERW"/>
<dbReference type="InterPro" id="IPR058192">
    <property type="entry name" value="WHD_ROQ1-like"/>
</dbReference>
<dbReference type="HOGENOM" id="CLU_001561_2_2_1"/>
<feature type="domain" description="NB-ARC" evidence="3">
    <location>
        <begin position="17"/>
        <end position="68"/>
    </location>
</feature>
<reference evidence="5 7" key="2">
    <citation type="journal article" date="2014" name="BMC Genomics">
        <title>An improved genome release (version Mt4.0) for the model legume Medicago truncatula.</title>
        <authorList>
            <person name="Tang H."/>
            <person name="Krishnakumar V."/>
            <person name="Bidwell S."/>
            <person name="Rosen B."/>
            <person name="Chan A."/>
            <person name="Zhou S."/>
            <person name="Gentzbittel L."/>
            <person name="Childs K.L."/>
            <person name="Yandell M."/>
            <person name="Gundlach H."/>
            <person name="Mayer K.F."/>
            <person name="Schwartz D.C."/>
            <person name="Town C.D."/>
        </authorList>
    </citation>
    <scope>GENOME REANNOTATION</scope>
    <source>
        <strain evidence="6 7">cv. Jemalong A17</strain>
    </source>
</reference>
<dbReference type="SUPFAM" id="SSF52540">
    <property type="entry name" value="P-loop containing nucleoside triphosphate hydrolases"/>
    <property type="match status" value="1"/>
</dbReference>
<dbReference type="Proteomes" id="UP000002051">
    <property type="component" value="Chromosome 6"/>
</dbReference>
<name>G7KPJ7_MEDTR</name>
<proteinExistence type="predicted"/>
<reference evidence="5 7" key="1">
    <citation type="journal article" date="2011" name="Nature">
        <title>The Medicago genome provides insight into the evolution of rhizobial symbioses.</title>
        <authorList>
            <person name="Young N.D."/>
            <person name="Debelle F."/>
            <person name="Oldroyd G.E."/>
            <person name="Geurts R."/>
            <person name="Cannon S.B."/>
            <person name="Udvardi M.K."/>
            <person name="Benedito V.A."/>
            <person name="Mayer K.F."/>
            <person name="Gouzy J."/>
            <person name="Schoof H."/>
            <person name="Van de Peer Y."/>
            <person name="Proost S."/>
            <person name="Cook D.R."/>
            <person name="Meyers B.C."/>
            <person name="Spannagl M."/>
            <person name="Cheung F."/>
            <person name="De Mita S."/>
            <person name="Krishnakumar V."/>
            <person name="Gundlach H."/>
            <person name="Zhou S."/>
            <person name="Mudge J."/>
            <person name="Bharti A.K."/>
            <person name="Murray J.D."/>
            <person name="Naoumkina M.A."/>
            <person name="Rosen B."/>
            <person name="Silverstein K.A."/>
            <person name="Tang H."/>
            <person name="Rombauts S."/>
            <person name="Zhao P.X."/>
            <person name="Zhou P."/>
            <person name="Barbe V."/>
            <person name="Bardou P."/>
            <person name="Bechner M."/>
            <person name="Bellec A."/>
            <person name="Berger A."/>
            <person name="Berges H."/>
            <person name="Bidwell S."/>
            <person name="Bisseling T."/>
            <person name="Choisne N."/>
            <person name="Couloux A."/>
            <person name="Denny R."/>
            <person name="Deshpande S."/>
            <person name="Dai X."/>
            <person name="Doyle J.J."/>
            <person name="Dudez A.M."/>
            <person name="Farmer A.D."/>
            <person name="Fouteau S."/>
            <person name="Franken C."/>
            <person name="Gibelin C."/>
            <person name="Gish J."/>
            <person name="Goldstein S."/>
            <person name="Gonzalez A.J."/>
            <person name="Green P.J."/>
            <person name="Hallab A."/>
            <person name="Hartog M."/>
            <person name="Hua A."/>
            <person name="Humphray S.J."/>
            <person name="Jeong D.H."/>
            <person name="Jing Y."/>
            <person name="Jocker A."/>
            <person name="Kenton S.M."/>
            <person name="Kim D.J."/>
            <person name="Klee K."/>
            <person name="Lai H."/>
            <person name="Lang C."/>
            <person name="Lin S."/>
            <person name="Macmil S.L."/>
            <person name="Magdelenat G."/>
            <person name="Matthews L."/>
            <person name="McCorrison J."/>
            <person name="Monaghan E.L."/>
            <person name="Mun J.H."/>
            <person name="Najar F.Z."/>
            <person name="Nicholson C."/>
            <person name="Noirot C."/>
            <person name="O'Bleness M."/>
            <person name="Paule C.R."/>
            <person name="Poulain J."/>
            <person name="Prion F."/>
            <person name="Qin B."/>
            <person name="Qu C."/>
            <person name="Retzel E.F."/>
            <person name="Riddle C."/>
            <person name="Sallet E."/>
            <person name="Samain S."/>
            <person name="Samson N."/>
            <person name="Sanders I."/>
            <person name="Saurat O."/>
            <person name="Scarpelli C."/>
            <person name="Schiex T."/>
            <person name="Segurens B."/>
            <person name="Severin A.J."/>
            <person name="Sherrier D.J."/>
            <person name="Shi R."/>
            <person name="Sims S."/>
            <person name="Singer S.R."/>
            <person name="Sinharoy S."/>
            <person name="Sterck L."/>
            <person name="Viollet A."/>
            <person name="Wang B.B."/>
            <person name="Wang K."/>
            <person name="Wang M."/>
            <person name="Wang X."/>
            <person name="Warfsmann J."/>
            <person name="Weissenbach J."/>
            <person name="White D.D."/>
            <person name="White J.D."/>
            <person name="Wiley G.B."/>
            <person name="Wincker P."/>
            <person name="Xing Y."/>
            <person name="Yang L."/>
            <person name="Yao Z."/>
            <person name="Ying F."/>
            <person name="Zhai J."/>
            <person name="Zhou L."/>
            <person name="Zuber A."/>
            <person name="Denarie J."/>
            <person name="Dixon R.A."/>
            <person name="May G.D."/>
            <person name="Schwartz D.C."/>
            <person name="Rogers J."/>
            <person name="Quetier F."/>
            <person name="Town C.D."/>
            <person name="Roe B.A."/>
        </authorList>
    </citation>
    <scope>NUCLEOTIDE SEQUENCE [LARGE SCALE GENOMIC DNA]</scope>
    <source>
        <strain evidence="5">A17</strain>
        <strain evidence="6 7">cv. Jemalong A17</strain>
    </source>
</reference>
<dbReference type="EMBL" id="CM001222">
    <property type="protein sequence ID" value="AES75154.1"/>
    <property type="molecule type" value="Genomic_DNA"/>
</dbReference>
<dbReference type="PaxDb" id="3880-AES75154"/>
<evidence type="ECO:0000313" key="7">
    <source>
        <dbReference type="Proteomes" id="UP000002051"/>
    </source>
</evidence>
<evidence type="ECO:0000256" key="1">
    <source>
        <dbReference type="ARBA" id="ARBA00022614"/>
    </source>
</evidence>
<evidence type="ECO:0000259" key="3">
    <source>
        <dbReference type="Pfam" id="PF00931"/>
    </source>
</evidence>
<keyword evidence="7" id="KW-1185">Reference proteome</keyword>
<dbReference type="InterPro" id="IPR027417">
    <property type="entry name" value="P-loop_NTPase"/>
</dbReference>
<dbReference type="InterPro" id="IPR002182">
    <property type="entry name" value="NB-ARC"/>
</dbReference>